<keyword evidence="1" id="KW-0175">Coiled coil</keyword>
<reference evidence="3" key="1">
    <citation type="submission" date="2018-07" db="EMBL/GenBank/DDBJ databases">
        <authorList>
            <consortium name="GenomeTrakr network: Whole genome sequencing for foodborne pathogen traceback"/>
        </authorList>
    </citation>
    <scope>NUCLEOTIDE SEQUENCE [LARGE SCALE GENOMIC DNA]</scope>
    <source>
        <strain evidence="3">CFSAN002851</strain>
    </source>
</reference>
<organism evidence="3">
    <name type="scientific">Salmonella enterica I</name>
    <dbReference type="NCBI Taxonomy" id="59201"/>
    <lineage>
        <taxon>Bacteria</taxon>
        <taxon>Pseudomonadati</taxon>
        <taxon>Pseudomonadota</taxon>
        <taxon>Gammaproteobacteria</taxon>
        <taxon>Enterobacterales</taxon>
        <taxon>Enterobacteriaceae</taxon>
        <taxon>Salmonella</taxon>
    </lineage>
</organism>
<dbReference type="InterPro" id="IPR004919">
    <property type="entry name" value="GmrSD_N"/>
</dbReference>
<dbReference type="PANTHER" id="PTHR39639">
    <property type="entry name" value="CHROMOSOME 16, WHOLE GENOME SHOTGUN SEQUENCE"/>
    <property type="match status" value="1"/>
</dbReference>
<evidence type="ECO:0000259" key="2">
    <source>
        <dbReference type="Pfam" id="PF03235"/>
    </source>
</evidence>
<feature type="coiled-coil region" evidence="1">
    <location>
        <begin position="23"/>
        <end position="50"/>
    </location>
</feature>
<proteinExistence type="predicted"/>
<evidence type="ECO:0000256" key="1">
    <source>
        <dbReference type="SAM" id="Coils"/>
    </source>
</evidence>
<feature type="domain" description="GmrSD restriction endonucleases N-terminal" evidence="2">
    <location>
        <begin position="62"/>
        <end position="206"/>
    </location>
</feature>
<protein>
    <submittedName>
        <fullName evidence="3">DUF262 domain-containing protein</fullName>
    </submittedName>
</protein>
<name>A0A5U3EFS4_SALET</name>
<dbReference type="Proteomes" id="UP000839575">
    <property type="component" value="Unassembled WGS sequence"/>
</dbReference>
<dbReference type="PANTHER" id="PTHR39639:SF1">
    <property type="entry name" value="DUF262 DOMAIN-CONTAINING PROTEIN"/>
    <property type="match status" value="1"/>
</dbReference>
<dbReference type="AlphaFoldDB" id="A0A5U3EFS4"/>
<accession>A0A5U3EFS4</accession>
<dbReference type="EMBL" id="AAGLPX010000017">
    <property type="protein sequence ID" value="EBP3999199.1"/>
    <property type="molecule type" value="Genomic_DNA"/>
</dbReference>
<gene>
    <name evidence="3" type="ORF">S301_11105</name>
</gene>
<dbReference type="Pfam" id="PF03235">
    <property type="entry name" value="GmrSD_N"/>
    <property type="match status" value="1"/>
</dbReference>
<comment type="caution">
    <text evidence="3">The sequence shown here is derived from an EMBL/GenBank/DDBJ whole genome shotgun (WGS) entry which is preliminary data.</text>
</comment>
<sequence>MDILELKAQLKSEEDPKKRADLLAQLEVFKQNAEEQVRAEQKDVDFETKEFTVELLVNKYHSGLEDDTNELFVPDYQRDFVWSEKRQSRLIESLILGFPIPYIFTADVLSEDPELDGRIEIVDGSQRVRTIHAFIHNKLTLQDLKSLSSLNGFNFQDLPLSRQRRFMRIPVRVIELSSKCNEETRRDLFERINSGSDILKDMEVRKGSELGSTTLYTQVIKPCSAIPQFKELAPLSEAKEKRDERLEFTLRFFAYLDNYQKFDHSVRDFLNDYMSANGNIDAAKQELMKTEFSNMLNFVEKYFPAGFRKTVTAKSTPRVRFESIAVGTALALRLDPHLAPKNLDWISSDKFKELTTSDGANSRVKVIERIEYVRDQLLEG</sequence>
<evidence type="ECO:0000313" key="3">
    <source>
        <dbReference type="EMBL" id="EBP3999199.1"/>
    </source>
</evidence>